<protein>
    <recommendedName>
        <fullName evidence="1">DUF4371 domain-containing protein</fullName>
    </recommendedName>
</protein>
<proteinExistence type="predicted"/>
<reference evidence="2" key="2">
    <citation type="submission" date="2022-06" db="UniProtKB">
        <authorList>
            <consortium name="EnsemblMetazoa"/>
        </authorList>
    </citation>
    <scope>IDENTIFICATION</scope>
</reference>
<sequence length="524" mass="59701">MYFFNNENTTNETVNACGHISNDPVSFCRSRPFSHEVIEYLIKKGPFQPTKDDLVNCEFPKDNSGRSFHESWYWKDVPGCAPVKRQWLSYSIIENKIFCHPCILIGRNTKKAWTLDGFQAWSRAISSIVNHECSDAHIEATLKLKLKSISLPLIPAIQEQKKKEVAFNKEVVKDLIDITIFLASNGLAFRGHREGWKDRNRGNFLSLVDLFSKRSPCMAAYTSKLQNSNKKSHVSFISKLRQNQLIDSVAESISTVIQTDVKYARFFSISIDSTFDASRKEQVAFVIRYVHNKTSIISERLIAVKESSNTTGRDLFSLFQLVCSEKNLDWKKYLIGQSYDGAPNMRGQFEGLRSHVQKVNSSALYVWCHAHRLNLVLSRAVGCCKDAMDVFGSLESVFTFLTAGKCRVECYERHYKQLYPKQQMRRLKRAATTRWMSYSVALVTVLDTFEAVVAALDEIKSKKGPDDKKIGHLAGCLSDYLLSERFLLIAHCFKKIFSILSPVNQILQKSDLDLLAAVNCIEET</sequence>
<name>A0A8R2NUM5_ACYPI</name>
<dbReference type="KEGG" id="api:115034979"/>
<dbReference type="AlphaFoldDB" id="A0A8R2NUM5"/>
<dbReference type="SUPFAM" id="SSF53098">
    <property type="entry name" value="Ribonuclease H-like"/>
    <property type="match status" value="1"/>
</dbReference>
<accession>A0A8R2NUM5</accession>
<reference evidence="3" key="1">
    <citation type="submission" date="2010-06" db="EMBL/GenBank/DDBJ databases">
        <authorList>
            <person name="Jiang H."/>
            <person name="Abraham K."/>
            <person name="Ali S."/>
            <person name="Alsbrooks S.L."/>
            <person name="Anim B.N."/>
            <person name="Anosike U.S."/>
            <person name="Attaway T."/>
            <person name="Bandaranaike D.P."/>
            <person name="Battles P.K."/>
            <person name="Bell S.N."/>
            <person name="Bell A.V."/>
            <person name="Beltran B."/>
            <person name="Bickham C."/>
            <person name="Bustamante Y."/>
            <person name="Caleb T."/>
            <person name="Canada A."/>
            <person name="Cardenas V."/>
            <person name="Carter K."/>
            <person name="Chacko J."/>
            <person name="Chandrabose M.N."/>
            <person name="Chavez D."/>
            <person name="Chavez A."/>
            <person name="Chen L."/>
            <person name="Chu H.-S."/>
            <person name="Claassen K.J."/>
            <person name="Cockrell R."/>
            <person name="Collins M."/>
            <person name="Cooper J.A."/>
            <person name="Cree A."/>
            <person name="Curry S.M."/>
            <person name="Da Y."/>
            <person name="Dao M.D."/>
            <person name="Das B."/>
            <person name="Davila M.-L."/>
            <person name="Davy-Carroll L."/>
            <person name="Denson S."/>
            <person name="Dinh H."/>
            <person name="Ebong V.E."/>
            <person name="Edwards J.R."/>
            <person name="Egan A."/>
            <person name="El-Daye J."/>
            <person name="Escobedo L."/>
            <person name="Fernandez S."/>
            <person name="Fernando P.R."/>
            <person name="Flagg N."/>
            <person name="Forbes L.D."/>
            <person name="Fowler R.G."/>
            <person name="Fu Q."/>
            <person name="Gabisi R.A."/>
            <person name="Ganer J."/>
            <person name="Garbino Pronczuk A."/>
            <person name="Garcia R.M."/>
            <person name="Garner T."/>
            <person name="Garrett T.E."/>
            <person name="Gonzalez D.A."/>
            <person name="Hamid H."/>
            <person name="Hawkins E.S."/>
            <person name="Hirani K."/>
            <person name="Hogues M.E."/>
            <person name="Hollins B."/>
            <person name="Hsiao C.-H."/>
            <person name="Jabil R."/>
            <person name="James M.L."/>
            <person name="Jhangiani S.N."/>
            <person name="Johnson B."/>
            <person name="Johnson Q."/>
            <person name="Joshi V."/>
            <person name="Kalu J.B."/>
            <person name="Kam C."/>
            <person name="Kashfia A."/>
            <person name="Keebler J."/>
            <person name="Kisamo H."/>
            <person name="Kovar C.L."/>
            <person name="Lago L.A."/>
            <person name="Lai C.-Y."/>
            <person name="Laidlaw J."/>
            <person name="Lara F."/>
            <person name="Le T.-K."/>
            <person name="Lee S.L."/>
            <person name="Legall F.H."/>
            <person name="Lemon S.J."/>
            <person name="Lewis L.R."/>
            <person name="Li B."/>
            <person name="Liu Y."/>
            <person name="Liu Y.-S."/>
            <person name="Lopez J."/>
            <person name="Lozado R.J."/>
            <person name="Lu J."/>
            <person name="Madu R.C."/>
            <person name="Maheshwari M."/>
            <person name="Maheshwari R."/>
            <person name="Malloy K."/>
            <person name="Martinez E."/>
            <person name="Mathew T."/>
            <person name="Mercado I.C."/>
            <person name="Mercado C."/>
            <person name="Meyer B."/>
            <person name="Montgomery K."/>
            <person name="Morgan M.B."/>
            <person name="Munidasa M."/>
            <person name="Nazareth L.V."/>
            <person name="Nelson J."/>
            <person name="Ng B.M."/>
            <person name="Nguyen N.B."/>
            <person name="Nguyen P.Q."/>
            <person name="Nguyen T."/>
            <person name="Obregon M."/>
            <person name="Okwuonu G.O."/>
            <person name="Onwere C.G."/>
            <person name="Orozco G."/>
            <person name="Parra A."/>
            <person name="Patel S."/>
            <person name="Patil S."/>
            <person name="Perez A."/>
            <person name="Perez Y."/>
            <person name="Pham C."/>
            <person name="Primus E.L."/>
            <person name="Pu L.-L."/>
            <person name="Puazo M."/>
            <person name="Qin X."/>
            <person name="Quiroz J.B."/>
            <person name="Reese J."/>
            <person name="Richards S."/>
            <person name="Rives C.M."/>
            <person name="Robberts R."/>
            <person name="Ruiz S.J."/>
            <person name="Ruiz M.J."/>
            <person name="Santibanez J."/>
            <person name="Schneider B.W."/>
            <person name="Sisson I."/>
            <person name="Smith M."/>
            <person name="Sodergren E."/>
            <person name="Song X.-Z."/>
            <person name="Song B.B."/>
            <person name="Summersgill H."/>
            <person name="Thelus R."/>
            <person name="Thornton R.D."/>
            <person name="Trejos Z.Y."/>
            <person name="Usmani K."/>
            <person name="Vattathil S."/>
            <person name="Villasana D."/>
            <person name="Walker D.L."/>
            <person name="Wang S."/>
            <person name="Wang K."/>
            <person name="White C.S."/>
            <person name="Williams A.C."/>
            <person name="Williamson J."/>
            <person name="Wilson K."/>
            <person name="Woghiren I.O."/>
            <person name="Woodworth J.R."/>
            <person name="Worley K.C."/>
            <person name="Wright R.A."/>
            <person name="Wu W."/>
            <person name="Young L."/>
            <person name="Zhang L."/>
            <person name="Zhang J."/>
            <person name="Zhu Y."/>
            <person name="Muzny D.M."/>
            <person name="Weinstock G."/>
            <person name="Gibbs R.A."/>
        </authorList>
    </citation>
    <scope>NUCLEOTIDE SEQUENCE [LARGE SCALE GENOMIC DNA]</scope>
    <source>
        <strain evidence="3">LSR1</strain>
    </source>
</reference>
<dbReference type="PANTHER" id="PTHR45749:SF21">
    <property type="entry name" value="DUF4371 DOMAIN-CONTAINING PROTEIN"/>
    <property type="match status" value="1"/>
</dbReference>
<dbReference type="PANTHER" id="PTHR45749">
    <property type="match status" value="1"/>
</dbReference>
<dbReference type="OrthoDB" id="6609593at2759"/>
<feature type="domain" description="DUF4371" evidence="1">
    <location>
        <begin position="173"/>
        <end position="351"/>
    </location>
</feature>
<dbReference type="Pfam" id="PF14291">
    <property type="entry name" value="DUF4371"/>
    <property type="match status" value="1"/>
</dbReference>
<dbReference type="Proteomes" id="UP000007819">
    <property type="component" value="Unassembled WGS sequence"/>
</dbReference>
<evidence type="ECO:0000313" key="3">
    <source>
        <dbReference type="Proteomes" id="UP000007819"/>
    </source>
</evidence>
<dbReference type="GeneID" id="115034979"/>
<dbReference type="InterPro" id="IPR025398">
    <property type="entry name" value="DUF4371"/>
</dbReference>
<evidence type="ECO:0000313" key="2">
    <source>
        <dbReference type="EnsemblMetazoa" id="XP_029348455.1"/>
    </source>
</evidence>
<dbReference type="EnsemblMetazoa" id="XM_029492595.1">
    <property type="protein sequence ID" value="XP_029348455.1"/>
    <property type="gene ID" value="LOC115034979"/>
</dbReference>
<organism evidence="2 3">
    <name type="scientific">Acyrthosiphon pisum</name>
    <name type="common">Pea aphid</name>
    <dbReference type="NCBI Taxonomy" id="7029"/>
    <lineage>
        <taxon>Eukaryota</taxon>
        <taxon>Metazoa</taxon>
        <taxon>Ecdysozoa</taxon>
        <taxon>Arthropoda</taxon>
        <taxon>Hexapoda</taxon>
        <taxon>Insecta</taxon>
        <taxon>Pterygota</taxon>
        <taxon>Neoptera</taxon>
        <taxon>Paraneoptera</taxon>
        <taxon>Hemiptera</taxon>
        <taxon>Sternorrhyncha</taxon>
        <taxon>Aphidomorpha</taxon>
        <taxon>Aphidoidea</taxon>
        <taxon>Aphididae</taxon>
        <taxon>Macrosiphini</taxon>
        <taxon>Acyrthosiphon</taxon>
    </lineage>
</organism>
<dbReference type="InterPro" id="IPR012337">
    <property type="entry name" value="RNaseH-like_sf"/>
</dbReference>
<evidence type="ECO:0000259" key="1">
    <source>
        <dbReference type="Pfam" id="PF14291"/>
    </source>
</evidence>
<dbReference type="RefSeq" id="XP_029348455.1">
    <property type="nucleotide sequence ID" value="XM_029492595.1"/>
</dbReference>
<keyword evidence="3" id="KW-1185">Reference proteome</keyword>